<reference evidence="1 2" key="1">
    <citation type="submission" date="2019-03" db="EMBL/GenBank/DDBJ databases">
        <title>Genomic Encyclopedia of Archaeal and Bacterial Type Strains, Phase II (KMG-II): from individual species to whole genera.</title>
        <authorList>
            <person name="Goeker M."/>
        </authorList>
    </citation>
    <scope>NUCLEOTIDE SEQUENCE [LARGE SCALE GENOMIC DNA]</scope>
    <source>
        <strain evidence="1 2">DSM 26433</strain>
    </source>
</reference>
<dbReference type="RefSeq" id="WP_132861981.1">
    <property type="nucleotide sequence ID" value="NZ_SMGR01000005.1"/>
</dbReference>
<organism evidence="1 2">
    <name type="scientific">Shimia isoporae</name>
    <dbReference type="NCBI Taxonomy" id="647720"/>
    <lineage>
        <taxon>Bacteria</taxon>
        <taxon>Pseudomonadati</taxon>
        <taxon>Pseudomonadota</taxon>
        <taxon>Alphaproteobacteria</taxon>
        <taxon>Rhodobacterales</taxon>
        <taxon>Roseobacteraceae</taxon>
    </lineage>
</organism>
<keyword evidence="2" id="KW-1185">Reference proteome</keyword>
<evidence type="ECO:0000313" key="1">
    <source>
        <dbReference type="EMBL" id="TCK99365.1"/>
    </source>
</evidence>
<dbReference type="Proteomes" id="UP000295673">
    <property type="component" value="Unassembled WGS sequence"/>
</dbReference>
<comment type="caution">
    <text evidence="1">The sequence shown here is derived from an EMBL/GenBank/DDBJ whole genome shotgun (WGS) entry which is preliminary data.</text>
</comment>
<sequence>MAKLNAARTKAAKILAYRAHAAGDVNTPTGLTGRQLSEIVIGILEPDEAMKQRLVAELADREGRFQRFWKMAG</sequence>
<gene>
    <name evidence="1" type="ORF">BXY66_3867</name>
</gene>
<name>A0A4R1N0Q0_9RHOB</name>
<protein>
    <submittedName>
        <fullName evidence="1">Uncharacterized protein</fullName>
    </submittedName>
</protein>
<accession>A0A4R1N0Q0</accession>
<evidence type="ECO:0000313" key="2">
    <source>
        <dbReference type="Proteomes" id="UP000295673"/>
    </source>
</evidence>
<proteinExistence type="predicted"/>
<dbReference type="EMBL" id="SMGR01000005">
    <property type="protein sequence ID" value="TCK99365.1"/>
    <property type="molecule type" value="Genomic_DNA"/>
</dbReference>
<dbReference type="AlphaFoldDB" id="A0A4R1N0Q0"/>